<dbReference type="EMBL" id="BA000013">
    <property type="protein sequence ID" value="BAB54486.1"/>
    <property type="molecule type" value="Genomic_DNA"/>
</dbReference>
<protein>
    <submittedName>
        <fullName evidence="1">Msl9074 protein</fullName>
    </submittedName>
</protein>
<dbReference type="AlphaFoldDB" id="Q982H3"/>
<dbReference type="KEGG" id="mlo:msl9074"/>
<dbReference type="RefSeq" id="WP_010915776.1">
    <property type="nucleotide sequence ID" value="NC_002679.1"/>
</dbReference>
<proteinExistence type="predicted"/>
<evidence type="ECO:0000313" key="2">
    <source>
        <dbReference type="Proteomes" id="UP000000552"/>
    </source>
</evidence>
<organism evidence="1 2">
    <name type="scientific">Mesorhizobium japonicum (strain LMG 29417 / CECT 9101 / MAFF 303099)</name>
    <name type="common">Mesorhizobium loti (strain MAFF 303099)</name>
    <dbReference type="NCBI Taxonomy" id="266835"/>
    <lineage>
        <taxon>Bacteria</taxon>
        <taxon>Pseudomonadati</taxon>
        <taxon>Pseudomonadota</taxon>
        <taxon>Alphaproteobacteria</taxon>
        <taxon>Hyphomicrobiales</taxon>
        <taxon>Phyllobacteriaceae</taxon>
        <taxon>Mesorhizobium</taxon>
    </lineage>
</organism>
<name>Q982H3_RHILO</name>
<reference evidence="1 2" key="1">
    <citation type="journal article" date="2000" name="DNA Res.">
        <title>Complete genome structure of the nitrogen-fixing symbiotic bacterium Mesorhizobium loti.</title>
        <authorList>
            <person name="Kaneko T."/>
            <person name="Nakamura Y."/>
            <person name="Sato S."/>
            <person name="Asamizu E."/>
            <person name="Kato T."/>
            <person name="Sasamoto S."/>
            <person name="Watanabe A."/>
            <person name="Idesawa K."/>
            <person name="Ishikawa A."/>
            <person name="Kawashima K."/>
            <person name="Kimura T."/>
            <person name="Kishida Y."/>
            <person name="Kiyokawa C."/>
            <person name="Kohara M."/>
            <person name="Matsumoto M."/>
            <person name="Matsuno A."/>
            <person name="Mochizuki Y."/>
            <person name="Nakayama S."/>
            <person name="Nakazaki N."/>
            <person name="Shimpo S."/>
            <person name="Sugimoto M."/>
            <person name="Takeuchi C."/>
            <person name="Yamada M."/>
            <person name="Tabata S."/>
        </authorList>
    </citation>
    <scope>NUCLEOTIDE SEQUENCE [LARGE SCALE GENOMIC DNA]</scope>
    <source>
        <strain evidence="2">LMG 29417 / CECT 9101 / MAFF 303099</strain>
        <plasmid evidence="1 2">pMLa</plasmid>
    </source>
</reference>
<geneLocation type="plasmid" evidence="1 2">
    <name>pMLa</name>
</geneLocation>
<evidence type="ECO:0000313" key="1">
    <source>
        <dbReference type="EMBL" id="BAB54486.1"/>
    </source>
</evidence>
<dbReference type="Proteomes" id="UP000000552">
    <property type="component" value="Plasmid pMLa"/>
</dbReference>
<keyword evidence="1" id="KW-0614">Plasmid</keyword>
<accession>Q982H3</accession>
<sequence length="98" mass="11088">MILESGPEDRQRIALAYQEAQTLVASIPKDSGDARPRIAACIKRSDTYMAVDDIACVGWTLTAIEERVDERNLSTWRQLRKIINKILRELPLSKPAVH</sequence>
<gene>
    <name evidence="1" type="ordered locus">msl9074</name>
</gene>
<dbReference type="HOGENOM" id="CLU_2107017_0_0_5"/>